<evidence type="ECO:0000313" key="1">
    <source>
        <dbReference type="EMBL" id="KAG5262818.1"/>
    </source>
</evidence>
<proteinExistence type="predicted"/>
<dbReference type="Proteomes" id="UP000823561">
    <property type="component" value="Chromosome 22"/>
</dbReference>
<dbReference type="AlphaFoldDB" id="A0AAV6FIY9"/>
<evidence type="ECO:0000313" key="2">
    <source>
        <dbReference type="Proteomes" id="UP000823561"/>
    </source>
</evidence>
<protein>
    <submittedName>
        <fullName evidence="1">Uncharacterized protein</fullName>
    </submittedName>
</protein>
<dbReference type="EMBL" id="JADWDJ010000022">
    <property type="protein sequence ID" value="KAG5262818.1"/>
    <property type="molecule type" value="Genomic_DNA"/>
</dbReference>
<reference evidence="1" key="1">
    <citation type="submission" date="2020-10" db="EMBL/GenBank/DDBJ databases">
        <title>Chromosome-scale genome assembly of the Allis shad, Alosa alosa.</title>
        <authorList>
            <person name="Margot Z."/>
            <person name="Christophe K."/>
            <person name="Cabau C."/>
            <person name="Louis A."/>
            <person name="Berthelot C."/>
            <person name="Parey E."/>
            <person name="Roest Crollius H."/>
            <person name="Montfort J."/>
            <person name="Robinson-Rechavi M."/>
            <person name="Bucao C."/>
            <person name="Bouchez O."/>
            <person name="Gislard M."/>
            <person name="Lluch J."/>
            <person name="Milhes M."/>
            <person name="Lampietro C."/>
            <person name="Lopez Roques C."/>
            <person name="Donnadieu C."/>
            <person name="Braasch I."/>
            <person name="Desvignes T."/>
            <person name="Postlethwait J."/>
            <person name="Bobe J."/>
            <person name="Guiguen Y."/>
        </authorList>
    </citation>
    <scope>NUCLEOTIDE SEQUENCE</scope>
    <source>
        <strain evidence="1">M-15738</strain>
        <tissue evidence="1">Blood</tissue>
    </source>
</reference>
<name>A0AAV6FIY9_9TELE</name>
<gene>
    <name evidence="1" type="ORF">AALO_G00279240</name>
</gene>
<accession>A0AAV6FIY9</accession>
<sequence length="96" mass="10317">MCPDHTNMSIKQHRGQGEIMVEADLSAPAGTHLPKKLLSNIAPSICCPSTSPRRMGSPNSLGPPKVSSSFQLGVFSCHRCLRLAFGGMRTVRISIL</sequence>
<comment type="caution">
    <text evidence="1">The sequence shown here is derived from an EMBL/GenBank/DDBJ whole genome shotgun (WGS) entry which is preliminary data.</text>
</comment>
<keyword evidence="2" id="KW-1185">Reference proteome</keyword>
<organism evidence="1 2">
    <name type="scientific">Alosa alosa</name>
    <name type="common">allis shad</name>
    <dbReference type="NCBI Taxonomy" id="278164"/>
    <lineage>
        <taxon>Eukaryota</taxon>
        <taxon>Metazoa</taxon>
        <taxon>Chordata</taxon>
        <taxon>Craniata</taxon>
        <taxon>Vertebrata</taxon>
        <taxon>Euteleostomi</taxon>
        <taxon>Actinopterygii</taxon>
        <taxon>Neopterygii</taxon>
        <taxon>Teleostei</taxon>
        <taxon>Clupei</taxon>
        <taxon>Clupeiformes</taxon>
        <taxon>Clupeoidei</taxon>
        <taxon>Clupeidae</taxon>
        <taxon>Alosa</taxon>
    </lineage>
</organism>